<sequence length="40" mass="4647">MKKILLPTDFSKASINAMEYAVQLFKNEKCTFMFLTPMSQ</sequence>
<accession>A0A081D9B6</accession>
<gene>
    <name evidence="1" type="ORF">JCM19296_1104</name>
</gene>
<protein>
    <recommendedName>
        <fullName evidence="3">Universal stress protein</fullName>
    </recommendedName>
</protein>
<dbReference type="InterPro" id="IPR014729">
    <property type="entry name" value="Rossmann-like_a/b/a_fold"/>
</dbReference>
<proteinExistence type="predicted"/>
<dbReference type="Proteomes" id="UP000028980">
    <property type="component" value="Unassembled WGS sequence"/>
</dbReference>
<name>A0A081D9B6_NONUL</name>
<dbReference type="EMBL" id="BBLG01000002">
    <property type="protein sequence ID" value="GAK75512.1"/>
    <property type="molecule type" value="Genomic_DNA"/>
</dbReference>
<evidence type="ECO:0000313" key="2">
    <source>
        <dbReference type="Proteomes" id="UP000028980"/>
    </source>
</evidence>
<dbReference type="SUPFAM" id="SSF52402">
    <property type="entry name" value="Adenine nucleotide alpha hydrolases-like"/>
    <property type="match status" value="1"/>
</dbReference>
<dbReference type="AlphaFoldDB" id="A0A081D9B6"/>
<comment type="caution">
    <text evidence="1">The sequence shown here is derived from an EMBL/GenBank/DDBJ whole genome shotgun (WGS) entry which is preliminary data.</text>
</comment>
<reference evidence="1 2" key="1">
    <citation type="journal article" date="2014" name="Genome Announc.">
        <title>Draft Genome Sequences of Marine Flavobacterium Nonlabens Strains NR17, NR24, NR27, NR32, NR33, and Ara13.</title>
        <authorList>
            <person name="Nakanishi M."/>
            <person name="Meirelles P."/>
            <person name="Suzuki R."/>
            <person name="Takatani N."/>
            <person name="Mino S."/>
            <person name="Suda W."/>
            <person name="Oshima K."/>
            <person name="Hattori M."/>
            <person name="Ohkuma M."/>
            <person name="Hosokawa M."/>
            <person name="Miyashita K."/>
            <person name="Thompson F.L."/>
            <person name="Niwa A."/>
            <person name="Sawabe T."/>
            <person name="Sawabe T."/>
        </authorList>
    </citation>
    <scope>NUCLEOTIDE SEQUENCE [LARGE SCALE GENOMIC DNA]</scope>
    <source>
        <strain evidence="2">JCM19296</strain>
    </source>
</reference>
<organism evidence="1 2">
    <name type="scientific">Nonlabens ulvanivorans</name>
    <name type="common">Persicivirga ulvanivorans</name>
    <dbReference type="NCBI Taxonomy" id="906888"/>
    <lineage>
        <taxon>Bacteria</taxon>
        <taxon>Pseudomonadati</taxon>
        <taxon>Bacteroidota</taxon>
        <taxon>Flavobacteriia</taxon>
        <taxon>Flavobacteriales</taxon>
        <taxon>Flavobacteriaceae</taxon>
        <taxon>Nonlabens</taxon>
    </lineage>
</organism>
<dbReference type="Gene3D" id="3.40.50.620">
    <property type="entry name" value="HUPs"/>
    <property type="match status" value="1"/>
</dbReference>
<evidence type="ECO:0000313" key="1">
    <source>
        <dbReference type="EMBL" id="GAK75512.1"/>
    </source>
</evidence>
<evidence type="ECO:0008006" key="3">
    <source>
        <dbReference type="Google" id="ProtNLM"/>
    </source>
</evidence>